<dbReference type="EMBL" id="VSRR010001177">
    <property type="protein sequence ID" value="MPC23187.1"/>
    <property type="molecule type" value="Genomic_DNA"/>
</dbReference>
<evidence type="ECO:0000313" key="2">
    <source>
        <dbReference type="EMBL" id="MPC23187.1"/>
    </source>
</evidence>
<evidence type="ECO:0000313" key="3">
    <source>
        <dbReference type="Proteomes" id="UP000324222"/>
    </source>
</evidence>
<dbReference type="Proteomes" id="UP000324222">
    <property type="component" value="Unassembled WGS sequence"/>
</dbReference>
<evidence type="ECO:0000256" key="1">
    <source>
        <dbReference type="SAM" id="MobiDB-lite"/>
    </source>
</evidence>
<keyword evidence="3" id="KW-1185">Reference proteome</keyword>
<dbReference type="AlphaFoldDB" id="A0A5B7DQ15"/>
<organism evidence="2 3">
    <name type="scientific">Portunus trituberculatus</name>
    <name type="common">Swimming crab</name>
    <name type="synonym">Neptunus trituberculatus</name>
    <dbReference type="NCBI Taxonomy" id="210409"/>
    <lineage>
        <taxon>Eukaryota</taxon>
        <taxon>Metazoa</taxon>
        <taxon>Ecdysozoa</taxon>
        <taxon>Arthropoda</taxon>
        <taxon>Crustacea</taxon>
        <taxon>Multicrustacea</taxon>
        <taxon>Malacostraca</taxon>
        <taxon>Eumalacostraca</taxon>
        <taxon>Eucarida</taxon>
        <taxon>Decapoda</taxon>
        <taxon>Pleocyemata</taxon>
        <taxon>Brachyura</taxon>
        <taxon>Eubrachyura</taxon>
        <taxon>Portunoidea</taxon>
        <taxon>Portunidae</taxon>
        <taxon>Portuninae</taxon>
        <taxon>Portunus</taxon>
    </lineage>
</organism>
<sequence length="118" mass="12498">MKLQHHSGPTKPGGAVLPRGQPEEGIIIVGLRPEPGSPPVSAAGRCSRRRDGPWGAHGRANFRLGSEEARQARPQLPRSVSCPWPPVTSAAWPASGHSPHRLAAPPPRVMHHCQLGSG</sequence>
<reference evidence="2 3" key="1">
    <citation type="submission" date="2019-05" db="EMBL/GenBank/DDBJ databases">
        <title>Another draft genome of Portunus trituberculatus and its Hox gene families provides insights of decapod evolution.</title>
        <authorList>
            <person name="Jeong J.-H."/>
            <person name="Song I."/>
            <person name="Kim S."/>
            <person name="Choi T."/>
            <person name="Kim D."/>
            <person name="Ryu S."/>
            <person name="Kim W."/>
        </authorList>
    </citation>
    <scope>NUCLEOTIDE SEQUENCE [LARGE SCALE GENOMIC DNA]</scope>
    <source>
        <tissue evidence="2">Muscle</tissue>
    </source>
</reference>
<comment type="caution">
    <text evidence="2">The sequence shown here is derived from an EMBL/GenBank/DDBJ whole genome shotgun (WGS) entry which is preliminary data.</text>
</comment>
<accession>A0A5B7DQ15</accession>
<feature type="region of interest" description="Disordered" evidence="1">
    <location>
        <begin position="1"/>
        <end position="60"/>
    </location>
</feature>
<name>A0A5B7DQ15_PORTR</name>
<proteinExistence type="predicted"/>
<gene>
    <name evidence="2" type="ORF">E2C01_016226</name>
</gene>
<protein>
    <submittedName>
        <fullName evidence="2">Uncharacterized protein</fullName>
    </submittedName>
</protein>